<keyword evidence="10" id="KW-0961">Cell wall biogenesis/degradation</keyword>
<dbReference type="PROSITE" id="PS00428">
    <property type="entry name" value="FTSW_RODA_SPOVE"/>
    <property type="match status" value="1"/>
</dbReference>
<evidence type="ECO:0000256" key="10">
    <source>
        <dbReference type="ARBA" id="ARBA00023316"/>
    </source>
</evidence>
<dbReference type="GO" id="GO:0015648">
    <property type="term" value="F:lipid-linked peptidoglycan transporter activity"/>
    <property type="evidence" value="ECO:0007669"/>
    <property type="project" value="TreeGrafter"/>
</dbReference>
<dbReference type="Pfam" id="PF01098">
    <property type="entry name" value="FTSW_RODA_SPOVE"/>
    <property type="match status" value="1"/>
</dbReference>
<dbReference type="GO" id="GO:0051301">
    <property type="term" value="P:cell division"/>
    <property type="evidence" value="ECO:0007669"/>
    <property type="project" value="InterPro"/>
</dbReference>
<evidence type="ECO:0000256" key="6">
    <source>
        <dbReference type="ARBA" id="ARBA00022960"/>
    </source>
</evidence>
<dbReference type="GO" id="GO:0032153">
    <property type="term" value="C:cell division site"/>
    <property type="evidence" value="ECO:0007669"/>
    <property type="project" value="TreeGrafter"/>
</dbReference>
<dbReference type="NCBIfam" id="TIGR02210">
    <property type="entry name" value="rodA_shape"/>
    <property type="match status" value="1"/>
</dbReference>
<feature type="transmembrane region" description="Helical" evidence="11">
    <location>
        <begin position="346"/>
        <end position="365"/>
    </location>
</feature>
<evidence type="ECO:0000256" key="7">
    <source>
        <dbReference type="ARBA" id="ARBA00022984"/>
    </source>
</evidence>
<keyword evidence="9 11" id="KW-0472">Membrane</keyword>
<feature type="transmembrane region" description="Helical" evidence="11">
    <location>
        <begin position="167"/>
        <end position="184"/>
    </location>
</feature>
<proteinExistence type="inferred from homology"/>
<dbReference type="GO" id="GO:0016757">
    <property type="term" value="F:glycosyltransferase activity"/>
    <property type="evidence" value="ECO:0007669"/>
    <property type="project" value="UniProtKB-KW"/>
</dbReference>
<evidence type="ECO:0000256" key="1">
    <source>
        <dbReference type="ARBA" id="ARBA00004141"/>
    </source>
</evidence>
<keyword evidence="4" id="KW-0808">Transferase</keyword>
<feature type="transmembrane region" description="Helical" evidence="11">
    <location>
        <begin position="20"/>
        <end position="45"/>
    </location>
</feature>
<evidence type="ECO:0000256" key="4">
    <source>
        <dbReference type="ARBA" id="ARBA00022679"/>
    </source>
</evidence>
<name>A0A3B0Y3D2_9ZZZZ</name>
<comment type="subcellular location">
    <subcellularLocation>
        <location evidence="1">Membrane</location>
        <topology evidence="1">Multi-pass membrane protein</topology>
    </subcellularLocation>
</comment>
<dbReference type="PANTHER" id="PTHR30474:SF1">
    <property type="entry name" value="PEPTIDOGLYCAN GLYCOSYLTRANSFERASE MRDB"/>
    <property type="match status" value="1"/>
</dbReference>
<feature type="transmembrane region" description="Helical" evidence="11">
    <location>
        <begin position="307"/>
        <end position="326"/>
    </location>
</feature>
<dbReference type="PANTHER" id="PTHR30474">
    <property type="entry name" value="CELL CYCLE PROTEIN"/>
    <property type="match status" value="1"/>
</dbReference>
<feature type="transmembrane region" description="Helical" evidence="11">
    <location>
        <begin position="81"/>
        <end position="100"/>
    </location>
</feature>
<evidence type="ECO:0000256" key="2">
    <source>
        <dbReference type="ARBA" id="ARBA00022475"/>
    </source>
</evidence>
<keyword evidence="2" id="KW-1003">Cell membrane</keyword>
<feature type="transmembrane region" description="Helical" evidence="11">
    <location>
        <begin position="57"/>
        <end position="75"/>
    </location>
</feature>
<feature type="transmembrane region" description="Helical" evidence="11">
    <location>
        <begin position="144"/>
        <end position="161"/>
    </location>
</feature>
<keyword evidence="3" id="KW-0328">Glycosyltransferase</keyword>
<dbReference type="GO" id="GO:0009252">
    <property type="term" value="P:peptidoglycan biosynthetic process"/>
    <property type="evidence" value="ECO:0007669"/>
    <property type="project" value="UniProtKB-KW"/>
</dbReference>
<feature type="transmembrane region" description="Helical" evidence="11">
    <location>
        <begin position="269"/>
        <end position="295"/>
    </location>
</feature>
<dbReference type="HAMAP" id="MF_02079">
    <property type="entry name" value="PGT_RodA"/>
    <property type="match status" value="1"/>
</dbReference>
<dbReference type="AlphaFoldDB" id="A0A3B0Y3D2"/>
<dbReference type="GO" id="GO:0005886">
    <property type="term" value="C:plasma membrane"/>
    <property type="evidence" value="ECO:0007669"/>
    <property type="project" value="TreeGrafter"/>
</dbReference>
<dbReference type="InterPro" id="IPR001182">
    <property type="entry name" value="FtsW/RodA"/>
</dbReference>
<keyword evidence="7" id="KW-0573">Peptidoglycan synthesis</keyword>
<keyword evidence="8 11" id="KW-1133">Transmembrane helix</keyword>
<protein>
    <submittedName>
        <fullName evidence="12">Rod shape-determining protein RodA</fullName>
    </submittedName>
</protein>
<accession>A0A3B0Y3D2</accession>
<feature type="transmembrane region" description="Helical" evidence="11">
    <location>
        <begin position="191"/>
        <end position="209"/>
    </location>
</feature>
<evidence type="ECO:0000256" key="5">
    <source>
        <dbReference type="ARBA" id="ARBA00022692"/>
    </source>
</evidence>
<evidence type="ECO:0000256" key="8">
    <source>
        <dbReference type="ARBA" id="ARBA00022989"/>
    </source>
</evidence>
<evidence type="ECO:0000256" key="3">
    <source>
        <dbReference type="ARBA" id="ARBA00022676"/>
    </source>
</evidence>
<gene>
    <name evidence="12" type="ORF">MNBD_GAMMA15-1988</name>
</gene>
<dbReference type="GO" id="GO:0008360">
    <property type="term" value="P:regulation of cell shape"/>
    <property type="evidence" value="ECO:0007669"/>
    <property type="project" value="UniProtKB-KW"/>
</dbReference>
<evidence type="ECO:0000313" key="12">
    <source>
        <dbReference type="EMBL" id="VAW75218.1"/>
    </source>
</evidence>
<evidence type="ECO:0000256" key="11">
    <source>
        <dbReference type="SAM" id="Phobius"/>
    </source>
</evidence>
<reference evidence="12" key="1">
    <citation type="submission" date="2018-06" db="EMBL/GenBank/DDBJ databases">
        <authorList>
            <person name="Zhirakovskaya E."/>
        </authorList>
    </citation>
    <scope>NUCLEOTIDE SEQUENCE</scope>
</reference>
<dbReference type="GO" id="GO:0071555">
    <property type="term" value="P:cell wall organization"/>
    <property type="evidence" value="ECO:0007669"/>
    <property type="project" value="UniProtKB-KW"/>
</dbReference>
<dbReference type="InterPro" id="IPR011923">
    <property type="entry name" value="RodA/MrdB"/>
</dbReference>
<sequence>MSTLLDSAREDASRRDWQHILHIDAVLLFGLLATSLFGLFVLYSAGGQEQSILIRQLVRLGIAFGTMVVVAQLRPQWLLRWTPWLYGLGILLLIAVLVIGDVGKGAQRWLDFGFLRFQPSEMMKLAVPMMVAWFLAEKRLPPTGWNLIVAGALIVVPVFLIARQPDLGTSLLIASAGFFVLFLAGLSWRLLSGLALLAAAGAPILWHFMREYQRQRVITFLNPEQDPLGTGYHIIQSKIAIGSGGVFGKGWLNGTQAHLEFLPERTTDFIFAVLGEEFGLVGILILLALYGFIIVRSLHIATQAQDTYGRLLAGSLAMTFFIYIIVNTGMVTGLLPVVGLPLPLVSYGGTSMVTLMAGFGILMSINTHRKLLTS</sequence>
<dbReference type="InterPro" id="IPR018365">
    <property type="entry name" value="Cell_cycle_FtsW-rel_CS"/>
</dbReference>
<dbReference type="EMBL" id="UOFN01000046">
    <property type="protein sequence ID" value="VAW75218.1"/>
    <property type="molecule type" value="Genomic_DNA"/>
</dbReference>
<organism evidence="12">
    <name type="scientific">hydrothermal vent metagenome</name>
    <dbReference type="NCBI Taxonomy" id="652676"/>
    <lineage>
        <taxon>unclassified sequences</taxon>
        <taxon>metagenomes</taxon>
        <taxon>ecological metagenomes</taxon>
    </lineage>
</organism>
<evidence type="ECO:0000256" key="9">
    <source>
        <dbReference type="ARBA" id="ARBA00023136"/>
    </source>
</evidence>
<keyword evidence="6" id="KW-0133">Cell shape</keyword>
<keyword evidence="5 11" id="KW-0812">Transmembrane</keyword>